<dbReference type="EMBL" id="CP133270">
    <property type="protein sequence ID" value="WVX66513.1"/>
    <property type="molecule type" value="Genomic_DNA"/>
</dbReference>
<dbReference type="Gene3D" id="3.30.1330.30">
    <property type="match status" value="1"/>
</dbReference>
<evidence type="ECO:0000313" key="4">
    <source>
        <dbReference type="EMBL" id="WVX66513.1"/>
    </source>
</evidence>
<dbReference type="Gene3D" id="3.40.1280.10">
    <property type="match status" value="1"/>
</dbReference>
<organism evidence="4 5">
    <name type="scientific">Candidatus Bealeia paramacronuclearis</name>
    <dbReference type="NCBI Taxonomy" id="1921001"/>
    <lineage>
        <taxon>Bacteria</taxon>
        <taxon>Pseudomonadati</taxon>
        <taxon>Pseudomonadota</taxon>
        <taxon>Alphaproteobacteria</taxon>
        <taxon>Holosporales</taxon>
        <taxon>Holosporaceae</taxon>
        <taxon>Candidatus Bealeia</taxon>
    </lineage>
</organism>
<dbReference type="InterPro" id="IPR029064">
    <property type="entry name" value="Ribosomal_eL30-like_sf"/>
</dbReference>
<evidence type="ECO:0000313" key="5">
    <source>
        <dbReference type="Proteomes" id="UP001330434"/>
    </source>
</evidence>
<proteinExistence type="predicted"/>
<sequence length="242" mass="26718">MKHKSNAPTLWIWGTHAVLAALQNEERSFEKLILTQEVYDEMPEELLKKCSFQILERREMERVLPAGAVHQGIGLKTKPLPQMAIKDLLVELEDDDLLLILDHVTDPHNVGAILRTCAAFNVKALIMTDRNAPPLSGSLAKTASGALERLPVIFVTNLVRTLDTLKRNHIWVIGLAEEGTKPLDDTNLPGKKAIVMGAEGEGLRRLTREHCDILVNLPTNAEFPTLNVSVAAGISIYALAKK</sequence>
<dbReference type="PANTHER" id="PTHR46429">
    <property type="entry name" value="23S RRNA (GUANOSINE-2'-O-)-METHYLTRANSFERASE RLMB"/>
    <property type="match status" value="1"/>
</dbReference>
<gene>
    <name evidence="4" type="ORF">Bealeia1_00692</name>
</gene>
<protein>
    <submittedName>
        <fullName evidence="4">23S rRNA (Guanosine-2'-O-)-methyltransferase RlmB</fullName>
    </submittedName>
</protein>
<feature type="domain" description="RNA 2-O ribose methyltransferase substrate binding" evidence="3">
    <location>
        <begin position="11"/>
        <end position="83"/>
    </location>
</feature>
<dbReference type="SMART" id="SM00967">
    <property type="entry name" value="SpoU_sub_bind"/>
    <property type="match status" value="1"/>
</dbReference>
<accession>A0ABZ2C379</accession>
<dbReference type="RefSeq" id="WP_331255371.1">
    <property type="nucleotide sequence ID" value="NZ_CP133270.1"/>
</dbReference>
<dbReference type="SUPFAM" id="SSF75217">
    <property type="entry name" value="alpha/beta knot"/>
    <property type="match status" value="1"/>
</dbReference>
<dbReference type="InterPro" id="IPR001537">
    <property type="entry name" value="SpoU_MeTrfase"/>
</dbReference>
<keyword evidence="1" id="KW-0489">Methyltransferase</keyword>
<dbReference type="InterPro" id="IPR029026">
    <property type="entry name" value="tRNA_m1G_MTases_N"/>
</dbReference>
<keyword evidence="5" id="KW-1185">Reference proteome</keyword>
<evidence type="ECO:0000256" key="2">
    <source>
        <dbReference type="ARBA" id="ARBA00022679"/>
    </source>
</evidence>
<dbReference type="PANTHER" id="PTHR46429:SF1">
    <property type="entry name" value="23S RRNA (GUANOSINE-2'-O-)-METHYLTRANSFERASE RLMB"/>
    <property type="match status" value="1"/>
</dbReference>
<dbReference type="InterPro" id="IPR004441">
    <property type="entry name" value="rRNA_MeTrfase_TrmH"/>
</dbReference>
<reference evidence="4 5" key="1">
    <citation type="journal article" date="2024" name="Environ. Microbiol.">
        <title>Novel evolutionary insights on the interactions of the Holosporales (Alphaproteobacteria) with eukaryotic hosts from comparative genomics.</title>
        <authorList>
            <person name="Giovannini M."/>
            <person name="Petroni G."/>
            <person name="Castelli M."/>
        </authorList>
    </citation>
    <scope>NUCLEOTIDE SEQUENCE [LARGE SCALE GENOMIC DNA]</scope>
    <source>
        <strain evidence="4 5">US_Bl 15I1</strain>
    </source>
</reference>
<dbReference type="SUPFAM" id="SSF55315">
    <property type="entry name" value="L30e-like"/>
    <property type="match status" value="1"/>
</dbReference>
<dbReference type="NCBIfam" id="TIGR00186">
    <property type="entry name" value="rRNA_methyl_3"/>
    <property type="match status" value="1"/>
</dbReference>
<name>A0ABZ2C379_9PROT</name>
<evidence type="ECO:0000256" key="1">
    <source>
        <dbReference type="ARBA" id="ARBA00022603"/>
    </source>
</evidence>
<keyword evidence="2" id="KW-0808">Transferase</keyword>
<evidence type="ECO:0000259" key="3">
    <source>
        <dbReference type="SMART" id="SM00967"/>
    </source>
</evidence>
<dbReference type="InterPro" id="IPR029028">
    <property type="entry name" value="Alpha/beta_knot_MTases"/>
</dbReference>
<dbReference type="Proteomes" id="UP001330434">
    <property type="component" value="Chromosome"/>
</dbReference>
<dbReference type="Pfam" id="PF08032">
    <property type="entry name" value="SpoU_sub_bind"/>
    <property type="match status" value="1"/>
</dbReference>
<dbReference type="Pfam" id="PF00588">
    <property type="entry name" value="SpoU_methylase"/>
    <property type="match status" value="1"/>
</dbReference>
<dbReference type="CDD" id="cd18103">
    <property type="entry name" value="SpoU-like_RlmB"/>
    <property type="match status" value="1"/>
</dbReference>
<dbReference type="InterPro" id="IPR013123">
    <property type="entry name" value="SpoU_subst-bd"/>
</dbReference>